<reference evidence="3" key="1">
    <citation type="submission" date="2017-01" db="EMBL/GenBank/DDBJ databases">
        <authorList>
            <person name="Varghese N."/>
            <person name="Submissions S."/>
        </authorList>
    </citation>
    <scope>NUCLEOTIDE SEQUENCE [LARGE SCALE GENOMIC DNA]</scope>
    <source>
        <strain evidence="3">DSM 17126</strain>
    </source>
</reference>
<sequence>MKIKSNFPINEEAFSDLQKLSEEYEIINSIEIQENDSNNKKVLKGSKEKECRFCKKHFPEVNFRNVSHTIPEFLGNKSLTSNFECDNCNKYFSAFENELANFLLPLNTLSSTKNKKNKTPKFKNKLEIHQDDKNVFHIKNFPDDLVSSNNEIDFTVETASYIPEYVYRSLIKIGLSVISEEGIKNYNETIEWLMSLEENVIIRPCMAFTIFPFSSSIDKIRCVVFDRKFNVTRQIPKTLLVLSYKNFAIQTFFPVFPFEDCTELSPFPHLIPTALDLNNNLKNEKNYGLIYLDENVRVKGKKIEINIKSAEE</sequence>
<keyword evidence="2" id="KW-0378">Hydrolase</keyword>
<feature type="domain" description="HNH endonuclease 5" evidence="1">
    <location>
        <begin position="51"/>
        <end position="94"/>
    </location>
</feature>
<evidence type="ECO:0000313" key="2">
    <source>
        <dbReference type="EMBL" id="SIS30335.1"/>
    </source>
</evidence>
<dbReference type="Proteomes" id="UP000186373">
    <property type="component" value="Unassembled WGS sequence"/>
</dbReference>
<gene>
    <name evidence="2" type="ORF">SAMN05421639_101863</name>
</gene>
<dbReference type="GO" id="GO:0004519">
    <property type="term" value="F:endonuclease activity"/>
    <property type="evidence" value="ECO:0007669"/>
    <property type="project" value="UniProtKB-KW"/>
</dbReference>
<dbReference type="InterPro" id="IPR029471">
    <property type="entry name" value="HNH_5"/>
</dbReference>
<keyword evidence="3" id="KW-1185">Reference proteome</keyword>
<dbReference type="RefSeq" id="WP_076504965.1">
    <property type="nucleotide sequence ID" value="NZ_FTNY01000001.1"/>
</dbReference>
<name>A0A1N7HZS1_9FLAO</name>
<dbReference type="Pfam" id="PF14279">
    <property type="entry name" value="HNH_5"/>
    <property type="match status" value="1"/>
</dbReference>
<dbReference type="AlphaFoldDB" id="A0A1N7HZS1"/>
<organism evidence="2 3">
    <name type="scientific">Chryseobacterium shigense</name>
    <dbReference type="NCBI Taxonomy" id="297244"/>
    <lineage>
        <taxon>Bacteria</taxon>
        <taxon>Pseudomonadati</taxon>
        <taxon>Bacteroidota</taxon>
        <taxon>Flavobacteriia</taxon>
        <taxon>Flavobacteriales</taxon>
        <taxon>Weeksellaceae</taxon>
        <taxon>Chryseobacterium group</taxon>
        <taxon>Chryseobacterium</taxon>
    </lineage>
</organism>
<evidence type="ECO:0000313" key="3">
    <source>
        <dbReference type="Proteomes" id="UP000186373"/>
    </source>
</evidence>
<dbReference type="EMBL" id="FTNY01000001">
    <property type="protein sequence ID" value="SIS30335.1"/>
    <property type="molecule type" value="Genomic_DNA"/>
</dbReference>
<keyword evidence="2" id="KW-0540">Nuclease</keyword>
<dbReference type="OrthoDB" id="255953at2"/>
<keyword evidence="2" id="KW-0255">Endonuclease</keyword>
<evidence type="ECO:0000259" key="1">
    <source>
        <dbReference type="Pfam" id="PF14279"/>
    </source>
</evidence>
<proteinExistence type="predicted"/>
<protein>
    <submittedName>
        <fullName evidence="2">HNH endonuclease</fullName>
    </submittedName>
</protein>
<accession>A0A1N7HZS1</accession>